<dbReference type="InterPro" id="IPR031621">
    <property type="entry name" value="HisKA_7TM"/>
</dbReference>
<dbReference type="Gene3D" id="3.30.450.20">
    <property type="entry name" value="PAS domain"/>
    <property type="match status" value="1"/>
</dbReference>
<feature type="transmembrane region" description="Helical" evidence="2">
    <location>
        <begin position="177"/>
        <end position="197"/>
    </location>
</feature>
<dbReference type="EMBL" id="FOWE01000009">
    <property type="protein sequence ID" value="SFO46428.1"/>
    <property type="molecule type" value="Genomic_DNA"/>
</dbReference>
<dbReference type="GO" id="GO:0043709">
    <property type="term" value="P:cell adhesion involved in single-species biofilm formation"/>
    <property type="evidence" value="ECO:0007669"/>
    <property type="project" value="TreeGrafter"/>
</dbReference>
<feature type="transmembrane region" description="Helical" evidence="2">
    <location>
        <begin position="209"/>
        <end position="227"/>
    </location>
</feature>
<dbReference type="CDD" id="cd01949">
    <property type="entry name" value="GGDEF"/>
    <property type="match status" value="1"/>
</dbReference>
<keyword evidence="2" id="KW-0812">Transmembrane</keyword>
<dbReference type="PROSITE" id="PS50887">
    <property type="entry name" value="GGDEF"/>
    <property type="match status" value="1"/>
</dbReference>
<dbReference type="Gene3D" id="3.30.70.270">
    <property type="match status" value="1"/>
</dbReference>
<accession>A0A1I5HDL9</accession>
<dbReference type="InterPro" id="IPR050469">
    <property type="entry name" value="Diguanylate_Cyclase"/>
</dbReference>
<keyword evidence="2" id="KW-1133">Transmembrane helix</keyword>
<dbReference type="PANTHER" id="PTHR45138">
    <property type="entry name" value="REGULATORY COMPONENTS OF SENSORY TRANSDUCTION SYSTEM"/>
    <property type="match status" value="1"/>
</dbReference>
<protein>
    <submittedName>
        <fullName evidence="4">Diguanylate cyclase (GGDEF) domain-containing protein</fullName>
    </submittedName>
</protein>
<dbReference type="GO" id="GO:0052621">
    <property type="term" value="F:diguanylate cyclase activity"/>
    <property type="evidence" value="ECO:0007669"/>
    <property type="project" value="TreeGrafter"/>
</dbReference>
<organism evidence="4 5">
    <name type="scientific">Geodermatophilus obscurus</name>
    <dbReference type="NCBI Taxonomy" id="1861"/>
    <lineage>
        <taxon>Bacteria</taxon>
        <taxon>Bacillati</taxon>
        <taxon>Actinomycetota</taxon>
        <taxon>Actinomycetes</taxon>
        <taxon>Geodermatophilales</taxon>
        <taxon>Geodermatophilaceae</taxon>
        <taxon>Geodermatophilus</taxon>
    </lineage>
</organism>
<dbReference type="NCBIfam" id="TIGR00254">
    <property type="entry name" value="GGDEF"/>
    <property type="match status" value="1"/>
</dbReference>
<dbReference type="InterPro" id="IPR000014">
    <property type="entry name" value="PAS"/>
</dbReference>
<dbReference type="InterPro" id="IPR029787">
    <property type="entry name" value="Nucleotide_cyclase"/>
</dbReference>
<dbReference type="GO" id="GO:1902201">
    <property type="term" value="P:negative regulation of bacterial-type flagellum-dependent cell motility"/>
    <property type="evidence" value="ECO:0007669"/>
    <property type="project" value="TreeGrafter"/>
</dbReference>
<dbReference type="RefSeq" id="WP_075014926.1">
    <property type="nucleotide sequence ID" value="NZ_FOWE01000009.1"/>
</dbReference>
<sequence length="573" mass="60001">MTPDRWAVLFACAALVAACTAVLAWRRRDRTPAATALAVTMSGVATWSAADALVYGLRTEVTRLAYPPVLLASVGLVVAGTYVLARTVTDPSWRPARRTALLMAVEPLCLVVAGTVPATRDLVMGGLAAAGPDGDAAVVLGPLFLAHTLYSYVLVAVAYTYLVRCFRRVTGVLRRQVAILLGSALLSTVGNVVAVGGQLDGTGTDVTPLFFLLTGLVDCWAIFRGGLLRLVPVARDQVVDTVPDAVLVVDPAGILIDLNPAGERMMRSMRATLSGDLVGRSLQEIAGPNALAVFGATERLDGHRVAEVAPGVWLDVRDSEVADPRGRPLGRIVVVRDVSEQQERQAAVERLNARLAEQVEVIERLRAELAEEAVRDPLTGLHNRRHLDRALAADLASRPRAGELSVLVVDIDHFKSVNDRYGHGAGDTVLTAVAGTLAGAVRAGDTAARLGGEEFVLVLPGLGREQAVDRAEQIRRAVAAGRHALDGDDVRVTVSIGVAVCPADGSVSAALLEAADRALYTAKATGRDRVVAADAVPSPQVVAVPVPAAARDDVAVPVPAAARDDVAELVPGA</sequence>
<feature type="transmembrane region" description="Helical" evidence="2">
    <location>
        <begin position="69"/>
        <end position="88"/>
    </location>
</feature>
<dbReference type="InterPro" id="IPR000160">
    <property type="entry name" value="GGDEF_dom"/>
</dbReference>
<feature type="transmembrane region" description="Helical" evidence="2">
    <location>
        <begin position="100"/>
        <end position="119"/>
    </location>
</feature>
<feature type="transmembrane region" description="Helical" evidence="2">
    <location>
        <begin position="139"/>
        <end position="165"/>
    </location>
</feature>
<dbReference type="FunFam" id="3.30.70.270:FF:000001">
    <property type="entry name" value="Diguanylate cyclase domain protein"/>
    <property type="match status" value="1"/>
</dbReference>
<feature type="transmembrane region" description="Helical" evidence="2">
    <location>
        <begin position="6"/>
        <end position="25"/>
    </location>
</feature>
<dbReference type="Pfam" id="PF00990">
    <property type="entry name" value="GGDEF"/>
    <property type="match status" value="1"/>
</dbReference>
<evidence type="ECO:0000256" key="2">
    <source>
        <dbReference type="SAM" id="Phobius"/>
    </source>
</evidence>
<dbReference type="PROSITE" id="PS51257">
    <property type="entry name" value="PROKAR_LIPOPROTEIN"/>
    <property type="match status" value="1"/>
</dbReference>
<dbReference type="Proteomes" id="UP000183642">
    <property type="component" value="Unassembled WGS sequence"/>
</dbReference>
<dbReference type="CDD" id="cd00130">
    <property type="entry name" value="PAS"/>
    <property type="match status" value="1"/>
</dbReference>
<dbReference type="OrthoDB" id="23692at2"/>
<feature type="coiled-coil region" evidence="1">
    <location>
        <begin position="338"/>
        <end position="375"/>
    </location>
</feature>
<dbReference type="Pfam" id="PF08448">
    <property type="entry name" value="PAS_4"/>
    <property type="match status" value="1"/>
</dbReference>
<dbReference type="SUPFAM" id="SSF55785">
    <property type="entry name" value="PYP-like sensor domain (PAS domain)"/>
    <property type="match status" value="1"/>
</dbReference>
<keyword evidence="2" id="KW-0472">Membrane</keyword>
<dbReference type="InterPro" id="IPR035965">
    <property type="entry name" value="PAS-like_dom_sf"/>
</dbReference>
<dbReference type="InterPro" id="IPR013656">
    <property type="entry name" value="PAS_4"/>
</dbReference>
<dbReference type="AlphaFoldDB" id="A0A1I5HDL9"/>
<dbReference type="InterPro" id="IPR043128">
    <property type="entry name" value="Rev_trsase/Diguanyl_cyclase"/>
</dbReference>
<feature type="domain" description="GGDEF" evidence="3">
    <location>
        <begin position="402"/>
        <end position="535"/>
    </location>
</feature>
<dbReference type="SMART" id="SM00267">
    <property type="entry name" value="GGDEF"/>
    <property type="match status" value="1"/>
</dbReference>
<proteinExistence type="predicted"/>
<dbReference type="Pfam" id="PF16927">
    <property type="entry name" value="HisKA_7TM"/>
    <property type="match status" value="1"/>
</dbReference>
<keyword evidence="5" id="KW-1185">Reference proteome</keyword>
<dbReference type="PANTHER" id="PTHR45138:SF9">
    <property type="entry name" value="DIGUANYLATE CYCLASE DGCM-RELATED"/>
    <property type="match status" value="1"/>
</dbReference>
<gene>
    <name evidence="4" type="ORF">SAMN05660359_03620</name>
</gene>
<dbReference type="SUPFAM" id="SSF55073">
    <property type="entry name" value="Nucleotide cyclase"/>
    <property type="match status" value="1"/>
</dbReference>
<reference evidence="5" key="1">
    <citation type="submission" date="2016-10" db="EMBL/GenBank/DDBJ databases">
        <authorList>
            <person name="Varghese N."/>
            <person name="Submissions S."/>
        </authorList>
    </citation>
    <scope>NUCLEOTIDE SEQUENCE [LARGE SCALE GENOMIC DNA]</scope>
    <source>
        <strain evidence="5">DSM 43161</strain>
    </source>
</reference>
<dbReference type="GO" id="GO:0005886">
    <property type="term" value="C:plasma membrane"/>
    <property type="evidence" value="ECO:0007669"/>
    <property type="project" value="TreeGrafter"/>
</dbReference>
<evidence type="ECO:0000256" key="1">
    <source>
        <dbReference type="SAM" id="Coils"/>
    </source>
</evidence>
<evidence type="ECO:0000259" key="3">
    <source>
        <dbReference type="PROSITE" id="PS50887"/>
    </source>
</evidence>
<evidence type="ECO:0000313" key="4">
    <source>
        <dbReference type="EMBL" id="SFO46428.1"/>
    </source>
</evidence>
<keyword evidence="1" id="KW-0175">Coiled coil</keyword>
<feature type="transmembrane region" description="Helical" evidence="2">
    <location>
        <begin position="37"/>
        <end position="57"/>
    </location>
</feature>
<evidence type="ECO:0000313" key="5">
    <source>
        <dbReference type="Proteomes" id="UP000183642"/>
    </source>
</evidence>
<name>A0A1I5HDL9_9ACTN</name>